<comment type="subcellular location">
    <subcellularLocation>
        <location evidence="1">Nucleus</location>
    </subcellularLocation>
</comment>
<dbReference type="OrthoDB" id="297219at2759"/>
<keyword evidence="6" id="KW-1185">Reference proteome</keyword>
<dbReference type="EMBL" id="ML976667">
    <property type="protein sequence ID" value="KAF1976316.1"/>
    <property type="molecule type" value="Genomic_DNA"/>
</dbReference>
<feature type="compositionally biased region" description="Basic and acidic residues" evidence="4">
    <location>
        <begin position="27"/>
        <end position="53"/>
    </location>
</feature>
<comment type="similarity">
    <text evidence="2">Belongs to the NRDE2 family.</text>
</comment>
<organism evidence="5 6">
    <name type="scientific">Bimuria novae-zelandiae CBS 107.79</name>
    <dbReference type="NCBI Taxonomy" id="1447943"/>
    <lineage>
        <taxon>Eukaryota</taxon>
        <taxon>Fungi</taxon>
        <taxon>Dikarya</taxon>
        <taxon>Ascomycota</taxon>
        <taxon>Pezizomycotina</taxon>
        <taxon>Dothideomycetes</taxon>
        <taxon>Pleosporomycetidae</taxon>
        <taxon>Pleosporales</taxon>
        <taxon>Massarineae</taxon>
        <taxon>Didymosphaeriaceae</taxon>
        <taxon>Bimuria</taxon>
    </lineage>
</organism>
<protein>
    <submittedName>
        <fullName evidence="5">DUF1740-domain-containing protein</fullName>
    </submittedName>
</protein>
<evidence type="ECO:0000313" key="5">
    <source>
        <dbReference type="EMBL" id="KAF1976316.1"/>
    </source>
</evidence>
<dbReference type="PANTHER" id="PTHR13471">
    <property type="entry name" value="TETRATRICOPEPTIDE-LIKE HELICAL"/>
    <property type="match status" value="1"/>
</dbReference>
<dbReference type="Proteomes" id="UP000800036">
    <property type="component" value="Unassembled WGS sequence"/>
</dbReference>
<keyword evidence="3" id="KW-0539">Nucleus</keyword>
<dbReference type="GO" id="GO:1902369">
    <property type="term" value="P:negative regulation of RNA catabolic process"/>
    <property type="evidence" value="ECO:0007669"/>
    <property type="project" value="TreeGrafter"/>
</dbReference>
<evidence type="ECO:0000256" key="4">
    <source>
        <dbReference type="SAM" id="MobiDB-lite"/>
    </source>
</evidence>
<evidence type="ECO:0000256" key="2">
    <source>
        <dbReference type="ARBA" id="ARBA00009265"/>
    </source>
</evidence>
<feature type="region of interest" description="Disordered" evidence="4">
    <location>
        <begin position="1"/>
        <end position="69"/>
    </location>
</feature>
<feature type="compositionally biased region" description="Basic and acidic residues" evidence="4">
    <location>
        <begin position="141"/>
        <end position="154"/>
    </location>
</feature>
<evidence type="ECO:0000313" key="6">
    <source>
        <dbReference type="Proteomes" id="UP000800036"/>
    </source>
</evidence>
<name>A0A6A5VMX4_9PLEO</name>
<reference evidence="5" key="1">
    <citation type="journal article" date="2020" name="Stud. Mycol.">
        <title>101 Dothideomycetes genomes: a test case for predicting lifestyles and emergence of pathogens.</title>
        <authorList>
            <person name="Haridas S."/>
            <person name="Albert R."/>
            <person name="Binder M."/>
            <person name="Bloem J."/>
            <person name="Labutti K."/>
            <person name="Salamov A."/>
            <person name="Andreopoulos B."/>
            <person name="Baker S."/>
            <person name="Barry K."/>
            <person name="Bills G."/>
            <person name="Bluhm B."/>
            <person name="Cannon C."/>
            <person name="Castanera R."/>
            <person name="Culley D."/>
            <person name="Daum C."/>
            <person name="Ezra D."/>
            <person name="Gonzalez J."/>
            <person name="Henrissat B."/>
            <person name="Kuo A."/>
            <person name="Liang C."/>
            <person name="Lipzen A."/>
            <person name="Lutzoni F."/>
            <person name="Magnuson J."/>
            <person name="Mondo S."/>
            <person name="Nolan M."/>
            <person name="Ohm R."/>
            <person name="Pangilinan J."/>
            <person name="Park H.-J."/>
            <person name="Ramirez L."/>
            <person name="Alfaro M."/>
            <person name="Sun H."/>
            <person name="Tritt A."/>
            <person name="Yoshinaga Y."/>
            <person name="Zwiers L.-H."/>
            <person name="Turgeon B."/>
            <person name="Goodwin S."/>
            <person name="Spatafora J."/>
            <person name="Crous P."/>
            <person name="Grigoriev I."/>
        </authorList>
    </citation>
    <scope>NUCLEOTIDE SEQUENCE</scope>
    <source>
        <strain evidence="5">CBS 107.79</strain>
    </source>
</reference>
<evidence type="ECO:0000256" key="1">
    <source>
        <dbReference type="ARBA" id="ARBA00004123"/>
    </source>
</evidence>
<dbReference type="PANTHER" id="PTHR13471:SF0">
    <property type="entry name" value="NUCLEAR EXOSOME REGULATOR NRDE2"/>
    <property type="match status" value="1"/>
</dbReference>
<feature type="compositionally biased region" description="Basic and acidic residues" evidence="4">
    <location>
        <begin position="177"/>
        <end position="202"/>
    </location>
</feature>
<dbReference type="GO" id="GO:0031048">
    <property type="term" value="P:regulatory ncRNA-mediated heterochromatin formation"/>
    <property type="evidence" value="ECO:0007669"/>
    <property type="project" value="TreeGrafter"/>
</dbReference>
<dbReference type="Pfam" id="PF08424">
    <property type="entry name" value="NRDE-2"/>
    <property type="match status" value="1"/>
</dbReference>
<dbReference type="InterPro" id="IPR013633">
    <property type="entry name" value="NRDE-2"/>
</dbReference>
<evidence type="ECO:0000256" key="3">
    <source>
        <dbReference type="ARBA" id="ARBA00023242"/>
    </source>
</evidence>
<sequence length="1027" mass="116499">MASSVPKFTSFRPKPKDNAEPATQPPRPEKQARSEKPARGRSAERHGKSERASHPPNLSRDAAPSKVFFSDRRGDRDILKYGGIDRRDVPVYRRSGYGYVLGLPLNRKIDRELSTDKAIVLTPATKRREDRLLTKKHVTRERTKAARLIRKSDGDEPDDVDGDFIALSTTRKRKRGKESDKEGGDPDYDYRGLRETDPKNPLDSDVEYESETVVDNGNSEITARNSELVRRTKDHPEDLQAWFDLIEHQEIMMLIGRSSTELRNADRKHLADVRTSIYEQALRKSDGNESVQVKLYCGLMTEAGRAWSETQLASKWSEILQKFPVNAELWQKYLDFVQSSFAGFKYETCKATFQKCLENMQLSSTAIDTNLYLYIFSRLTSMIHQAGYQELALAIWQALHEYHALAPFDTTLPVPEALQKFEEFWDSEVPRIGENNAKGWRSSDFDDGPPVDTKFFPLDDPDPKDAFLDNFRKQEIDSISKFRYPGRTTDEIGENDPFHTVLFSDVEPFLKLLPRSCEKPAILSAFLRFCSLPALIRHDPHGDQHVVDPFLHTEVHVAPQASSHGFIQLRSKYANCPMQRFQTTPRLLFDQGFPEIPGIVENGFVREMLNLLIDDIPDAESVGEYLLAFESKFFPSEAHKTAKRLLKTRPASLRLYNAYGLVESHRNNSAKADQVFSAALSMQNGSIPLSTPGSLELFYSWVWEALRSGNAKEALWRLVSPSGKIAKASIDLDESPNQAALLRGQRALGDTCERALLSENLCTAALATSLSAVLVYLSGNQNPESTLAAFEQLTKRFASHGLSQSPAAELHAQYIAEFLTYHAEHAPIVKPALLRETLEPLIASFPDNTVLLSVYAANEARFAIDDRVRSIMHQTTDDKSRTIVGWSFAIHYETLRGEIAGSTSHSIRALFKKAEDDAGVHCPALWKQHVLFELSEANKEREKRPRKRLRKDGKKSKEDLRVEEAVGRVRDTFFRGMTHLPWCKTYMMMAFTHLGKEFLSQEDLKKVYNVMVEKELRLYVEPEGDSA</sequence>
<dbReference type="GO" id="GO:0071013">
    <property type="term" value="C:catalytic step 2 spliceosome"/>
    <property type="evidence" value="ECO:0007669"/>
    <property type="project" value="TreeGrafter"/>
</dbReference>
<gene>
    <name evidence="5" type="ORF">BU23DRAFT_528763</name>
</gene>
<dbReference type="Gene3D" id="1.25.40.10">
    <property type="entry name" value="Tetratricopeptide repeat domain"/>
    <property type="match status" value="2"/>
</dbReference>
<dbReference type="AlphaFoldDB" id="A0A6A5VMX4"/>
<proteinExistence type="inferred from homology"/>
<accession>A0A6A5VMX4</accession>
<dbReference type="InterPro" id="IPR011990">
    <property type="entry name" value="TPR-like_helical_dom_sf"/>
</dbReference>
<feature type="region of interest" description="Disordered" evidence="4">
    <location>
        <begin position="141"/>
        <end position="210"/>
    </location>
</feature>